<protein>
    <recommendedName>
        <fullName evidence="3">Actin-like ATPase domain-containing protein</fullName>
    </recommendedName>
</protein>
<dbReference type="AlphaFoldDB" id="A0A6A6DKE5"/>
<dbReference type="EMBL" id="ML994676">
    <property type="protein sequence ID" value="KAF2178400.1"/>
    <property type="molecule type" value="Genomic_DNA"/>
</dbReference>
<organism evidence="1 2">
    <name type="scientific">Zopfia rhizophila CBS 207.26</name>
    <dbReference type="NCBI Taxonomy" id="1314779"/>
    <lineage>
        <taxon>Eukaryota</taxon>
        <taxon>Fungi</taxon>
        <taxon>Dikarya</taxon>
        <taxon>Ascomycota</taxon>
        <taxon>Pezizomycotina</taxon>
        <taxon>Dothideomycetes</taxon>
        <taxon>Dothideomycetes incertae sedis</taxon>
        <taxon>Zopfiaceae</taxon>
        <taxon>Zopfia</taxon>
    </lineage>
</organism>
<proteinExistence type="predicted"/>
<reference evidence="1" key="1">
    <citation type="journal article" date="2020" name="Stud. Mycol.">
        <title>101 Dothideomycetes genomes: a test case for predicting lifestyles and emergence of pathogens.</title>
        <authorList>
            <person name="Haridas S."/>
            <person name="Albert R."/>
            <person name="Binder M."/>
            <person name="Bloem J."/>
            <person name="Labutti K."/>
            <person name="Salamov A."/>
            <person name="Andreopoulos B."/>
            <person name="Baker S."/>
            <person name="Barry K."/>
            <person name="Bills G."/>
            <person name="Bluhm B."/>
            <person name="Cannon C."/>
            <person name="Castanera R."/>
            <person name="Culley D."/>
            <person name="Daum C."/>
            <person name="Ezra D."/>
            <person name="Gonzalez J."/>
            <person name="Henrissat B."/>
            <person name="Kuo A."/>
            <person name="Liang C."/>
            <person name="Lipzen A."/>
            <person name="Lutzoni F."/>
            <person name="Magnuson J."/>
            <person name="Mondo S."/>
            <person name="Nolan M."/>
            <person name="Ohm R."/>
            <person name="Pangilinan J."/>
            <person name="Park H.-J."/>
            <person name="Ramirez L."/>
            <person name="Alfaro M."/>
            <person name="Sun H."/>
            <person name="Tritt A."/>
            <person name="Yoshinaga Y."/>
            <person name="Zwiers L.-H."/>
            <person name="Turgeon B."/>
            <person name="Goodwin S."/>
            <person name="Spatafora J."/>
            <person name="Crous P."/>
            <person name="Grigoriev I."/>
        </authorList>
    </citation>
    <scope>NUCLEOTIDE SEQUENCE</scope>
    <source>
        <strain evidence="1">CBS 207.26</strain>
    </source>
</reference>
<evidence type="ECO:0008006" key="3">
    <source>
        <dbReference type="Google" id="ProtNLM"/>
    </source>
</evidence>
<dbReference type="Gene3D" id="3.90.640.10">
    <property type="entry name" value="Actin, Chain A, domain 4"/>
    <property type="match status" value="1"/>
</dbReference>
<dbReference type="Proteomes" id="UP000800200">
    <property type="component" value="Unassembled WGS sequence"/>
</dbReference>
<dbReference type="OrthoDB" id="2963168at2759"/>
<dbReference type="Gene3D" id="3.30.420.40">
    <property type="match status" value="2"/>
</dbReference>
<sequence>MIWSTVAVSLVKAGFPKHSAYNLFLVNEAEAGTTYASTSSNFTLSPKDHILVLDLGGGTANAGSYEIDDDGKLRRELDGLEGNDAGSSQINELFGKWLWNRLETERHLINDVEHRTLEGIYAHIMYRFDSGWKKGVDISNEMTCVWAIPIPGLKRNERKSFTPGRLCIRRDDLVPIFNPVVDRIVVLGHRQIAAADQKKEQITKAISVGGFSNSIEVCRRLKLLFEQLNGKRRRKIIFTRSREGYSNGTANVSGALICGQNKSRDLMRIGRTSYGLLFDMPVERNDRKADEELKYRLKFLAKRDVIDSQLYIEDMIQNVIYKGTEYLPNVPFRYEIIHNILRHSEWKAPDVIVAKDSEASAKIYPLTHEENSDCEVVDEFDIDLSYLKDQCKLTRAPKSGSMFYEVKILVKVS</sequence>
<evidence type="ECO:0000313" key="1">
    <source>
        <dbReference type="EMBL" id="KAF2178400.1"/>
    </source>
</evidence>
<gene>
    <name evidence="1" type="ORF">K469DRAFT_695687</name>
</gene>
<evidence type="ECO:0000313" key="2">
    <source>
        <dbReference type="Proteomes" id="UP000800200"/>
    </source>
</evidence>
<dbReference type="InterPro" id="IPR043129">
    <property type="entry name" value="ATPase_NBD"/>
</dbReference>
<dbReference type="PANTHER" id="PTHR42749">
    <property type="entry name" value="CELL SHAPE-DETERMINING PROTEIN MREB"/>
    <property type="match status" value="1"/>
</dbReference>
<keyword evidence="2" id="KW-1185">Reference proteome</keyword>
<name>A0A6A6DKE5_9PEZI</name>
<dbReference type="CDD" id="cd10170">
    <property type="entry name" value="ASKHA_NBD_HSP70"/>
    <property type="match status" value="1"/>
</dbReference>
<dbReference type="SUPFAM" id="SSF53067">
    <property type="entry name" value="Actin-like ATPase domain"/>
    <property type="match status" value="1"/>
</dbReference>
<accession>A0A6A6DKE5</accession>
<dbReference type="PANTHER" id="PTHR42749:SF1">
    <property type="entry name" value="CELL SHAPE-DETERMINING PROTEIN MREB"/>
    <property type="match status" value="1"/>
</dbReference>